<protein>
    <submittedName>
        <fullName evidence="1">Uncharacterized protein</fullName>
    </submittedName>
</protein>
<gene>
    <name evidence="1" type="ORF">QJS10_CPA05g01219</name>
</gene>
<dbReference type="EMBL" id="JAUJYO010000005">
    <property type="protein sequence ID" value="KAK1315758.1"/>
    <property type="molecule type" value="Genomic_DNA"/>
</dbReference>
<reference evidence="1" key="2">
    <citation type="submission" date="2023-06" db="EMBL/GenBank/DDBJ databases">
        <authorList>
            <person name="Ma L."/>
            <person name="Liu K.-W."/>
            <person name="Li Z."/>
            <person name="Hsiao Y.-Y."/>
            <person name="Qi Y."/>
            <person name="Fu T."/>
            <person name="Tang G."/>
            <person name="Zhang D."/>
            <person name="Sun W.-H."/>
            <person name="Liu D.-K."/>
            <person name="Li Y."/>
            <person name="Chen G.-Z."/>
            <person name="Liu X.-D."/>
            <person name="Liao X.-Y."/>
            <person name="Jiang Y.-T."/>
            <person name="Yu X."/>
            <person name="Hao Y."/>
            <person name="Huang J."/>
            <person name="Zhao X.-W."/>
            <person name="Ke S."/>
            <person name="Chen Y.-Y."/>
            <person name="Wu W.-L."/>
            <person name="Hsu J.-L."/>
            <person name="Lin Y.-F."/>
            <person name="Huang M.-D."/>
            <person name="Li C.-Y."/>
            <person name="Huang L."/>
            <person name="Wang Z.-W."/>
            <person name="Zhao X."/>
            <person name="Zhong W.-Y."/>
            <person name="Peng D.-H."/>
            <person name="Ahmad S."/>
            <person name="Lan S."/>
            <person name="Zhang J.-S."/>
            <person name="Tsai W.-C."/>
            <person name="Van De Peer Y."/>
            <person name="Liu Z.-J."/>
        </authorList>
    </citation>
    <scope>NUCLEOTIDE SEQUENCE</scope>
    <source>
        <strain evidence="1">CP</strain>
        <tissue evidence="1">Leaves</tissue>
    </source>
</reference>
<reference evidence="1" key="1">
    <citation type="journal article" date="2023" name="Nat. Commun.">
        <title>Diploid and tetraploid genomes of Acorus and the evolution of monocots.</title>
        <authorList>
            <person name="Ma L."/>
            <person name="Liu K.W."/>
            <person name="Li Z."/>
            <person name="Hsiao Y.Y."/>
            <person name="Qi Y."/>
            <person name="Fu T."/>
            <person name="Tang G.D."/>
            <person name="Zhang D."/>
            <person name="Sun W.H."/>
            <person name="Liu D.K."/>
            <person name="Li Y."/>
            <person name="Chen G.Z."/>
            <person name="Liu X.D."/>
            <person name="Liao X.Y."/>
            <person name="Jiang Y.T."/>
            <person name="Yu X."/>
            <person name="Hao Y."/>
            <person name="Huang J."/>
            <person name="Zhao X.W."/>
            <person name="Ke S."/>
            <person name="Chen Y.Y."/>
            <person name="Wu W.L."/>
            <person name="Hsu J.L."/>
            <person name="Lin Y.F."/>
            <person name="Huang M.D."/>
            <person name="Li C.Y."/>
            <person name="Huang L."/>
            <person name="Wang Z.W."/>
            <person name="Zhao X."/>
            <person name="Zhong W.Y."/>
            <person name="Peng D.H."/>
            <person name="Ahmad S."/>
            <person name="Lan S."/>
            <person name="Zhang J.S."/>
            <person name="Tsai W.C."/>
            <person name="Van de Peer Y."/>
            <person name="Liu Z.J."/>
        </authorList>
    </citation>
    <scope>NUCLEOTIDE SEQUENCE</scope>
    <source>
        <strain evidence="1">CP</strain>
    </source>
</reference>
<comment type="caution">
    <text evidence="1">The sequence shown here is derived from an EMBL/GenBank/DDBJ whole genome shotgun (WGS) entry which is preliminary data.</text>
</comment>
<evidence type="ECO:0000313" key="1">
    <source>
        <dbReference type="EMBL" id="KAK1315758.1"/>
    </source>
</evidence>
<sequence length="89" mass="9669">MKASQQGRAMEGAATYNRSIEDQRSIWKVHCTDACGLTSRRSHTMISPTGLPTPPLHEAADKIVIKIVIAAYGRCEHGAKASFFVGNLL</sequence>
<name>A0AAV9EU89_ACOCL</name>
<organism evidence="1 2">
    <name type="scientific">Acorus calamus</name>
    <name type="common">Sweet flag</name>
    <dbReference type="NCBI Taxonomy" id="4465"/>
    <lineage>
        <taxon>Eukaryota</taxon>
        <taxon>Viridiplantae</taxon>
        <taxon>Streptophyta</taxon>
        <taxon>Embryophyta</taxon>
        <taxon>Tracheophyta</taxon>
        <taxon>Spermatophyta</taxon>
        <taxon>Magnoliopsida</taxon>
        <taxon>Liliopsida</taxon>
        <taxon>Acoraceae</taxon>
        <taxon>Acorus</taxon>
    </lineage>
</organism>
<dbReference type="AlphaFoldDB" id="A0AAV9EU89"/>
<keyword evidence="2" id="KW-1185">Reference proteome</keyword>
<evidence type="ECO:0000313" key="2">
    <source>
        <dbReference type="Proteomes" id="UP001180020"/>
    </source>
</evidence>
<accession>A0AAV9EU89</accession>
<dbReference type="Proteomes" id="UP001180020">
    <property type="component" value="Unassembled WGS sequence"/>
</dbReference>
<proteinExistence type="predicted"/>